<protein>
    <submittedName>
        <fullName evidence="2">Cupin</fullName>
    </submittedName>
</protein>
<dbReference type="InterPro" id="IPR014710">
    <property type="entry name" value="RmlC-like_jellyroll"/>
</dbReference>
<name>A0ABW6LJ58_9ACTN</name>
<feature type="region of interest" description="Disordered" evidence="1">
    <location>
        <begin position="107"/>
        <end position="130"/>
    </location>
</feature>
<dbReference type="EMBL" id="JBIAFP010000019">
    <property type="protein sequence ID" value="MFE9228465.1"/>
    <property type="molecule type" value="Genomic_DNA"/>
</dbReference>
<accession>A0ABW6LJ58</accession>
<comment type="caution">
    <text evidence="2">The sequence shown here is derived from an EMBL/GenBank/DDBJ whole genome shotgun (WGS) entry which is preliminary data.</text>
</comment>
<dbReference type="SUPFAM" id="SSF51182">
    <property type="entry name" value="RmlC-like cupins"/>
    <property type="match status" value="1"/>
</dbReference>
<reference evidence="2 3" key="1">
    <citation type="submission" date="2024-10" db="EMBL/GenBank/DDBJ databases">
        <title>The Natural Products Discovery Center: Release of the First 8490 Sequenced Strains for Exploring Actinobacteria Biosynthetic Diversity.</title>
        <authorList>
            <person name="Kalkreuter E."/>
            <person name="Kautsar S.A."/>
            <person name="Yang D."/>
            <person name="Bader C.D."/>
            <person name="Teijaro C.N."/>
            <person name="Fluegel L."/>
            <person name="Davis C.M."/>
            <person name="Simpson J.R."/>
            <person name="Lauterbach L."/>
            <person name="Steele A.D."/>
            <person name="Gui C."/>
            <person name="Meng S."/>
            <person name="Li G."/>
            <person name="Viehrig K."/>
            <person name="Ye F."/>
            <person name="Su P."/>
            <person name="Kiefer A.F."/>
            <person name="Nichols A."/>
            <person name="Cepeda A.J."/>
            <person name="Yan W."/>
            <person name="Fan B."/>
            <person name="Jiang Y."/>
            <person name="Adhikari A."/>
            <person name="Zheng C.-J."/>
            <person name="Schuster L."/>
            <person name="Cowan T.M."/>
            <person name="Smanski M.J."/>
            <person name="Chevrette M.G."/>
            <person name="De Carvalho L.P.S."/>
            <person name="Shen B."/>
        </authorList>
    </citation>
    <scope>NUCLEOTIDE SEQUENCE [LARGE SCALE GENOMIC DNA]</scope>
    <source>
        <strain evidence="2 3">NPDC007066</strain>
    </source>
</reference>
<dbReference type="RefSeq" id="WP_358284799.1">
    <property type="nucleotide sequence ID" value="NZ_JBEYGJ010000020.1"/>
</dbReference>
<proteinExistence type="predicted"/>
<feature type="compositionally biased region" description="Basic and acidic residues" evidence="1">
    <location>
        <begin position="120"/>
        <end position="130"/>
    </location>
</feature>
<evidence type="ECO:0000313" key="3">
    <source>
        <dbReference type="Proteomes" id="UP001601288"/>
    </source>
</evidence>
<sequence length="130" mass="14530">MAVAPIDLFASFIHLDQGGRVRAERPVFDADRDGRQVMTFPVETDADVHGDHWEVHSDADEIAACLTGGIRLCFRPERQGEEEEIRLAAGTAAIVPRGRWHRLARDGPSDIMSLTRPRGSRLEKRTDART</sequence>
<dbReference type="Gene3D" id="2.60.120.10">
    <property type="entry name" value="Jelly Rolls"/>
    <property type="match status" value="1"/>
</dbReference>
<dbReference type="Proteomes" id="UP001601288">
    <property type="component" value="Unassembled WGS sequence"/>
</dbReference>
<evidence type="ECO:0000256" key="1">
    <source>
        <dbReference type="SAM" id="MobiDB-lite"/>
    </source>
</evidence>
<evidence type="ECO:0000313" key="2">
    <source>
        <dbReference type="EMBL" id="MFE9228465.1"/>
    </source>
</evidence>
<organism evidence="2 3">
    <name type="scientific">Streptomyces massasporeus</name>
    <dbReference type="NCBI Taxonomy" id="67324"/>
    <lineage>
        <taxon>Bacteria</taxon>
        <taxon>Bacillati</taxon>
        <taxon>Actinomycetota</taxon>
        <taxon>Actinomycetes</taxon>
        <taxon>Kitasatosporales</taxon>
        <taxon>Streptomycetaceae</taxon>
        <taxon>Streptomyces</taxon>
    </lineage>
</organism>
<dbReference type="InterPro" id="IPR011051">
    <property type="entry name" value="RmlC_Cupin_sf"/>
</dbReference>
<keyword evidence="3" id="KW-1185">Reference proteome</keyword>
<gene>
    <name evidence="2" type="ORF">ACFYM3_28340</name>
</gene>